<keyword evidence="6" id="KW-0547">Nucleotide-binding</keyword>
<comment type="subunit">
    <text evidence="3">Homodimer.</text>
</comment>
<dbReference type="GO" id="GO:0005524">
    <property type="term" value="F:ATP binding"/>
    <property type="evidence" value="ECO:0007669"/>
    <property type="project" value="UniProtKB-KW"/>
</dbReference>
<dbReference type="Pfam" id="PF22973">
    <property type="entry name" value="GWD1_pHisD"/>
    <property type="match status" value="1"/>
</dbReference>
<comment type="cofactor">
    <cofactor evidence="1">
        <name>Mg(2+)</name>
        <dbReference type="ChEBI" id="CHEBI:18420"/>
    </cofactor>
</comment>
<evidence type="ECO:0000313" key="13">
    <source>
        <dbReference type="EMBL" id="OEH74001.1"/>
    </source>
</evidence>
<gene>
    <name evidence="13" type="ORF">cyc_04591</name>
</gene>
<proteinExistence type="inferred from homology"/>
<evidence type="ECO:0000256" key="9">
    <source>
        <dbReference type="ARBA" id="ARBA00022842"/>
    </source>
</evidence>
<dbReference type="PROSITE" id="PS51166">
    <property type="entry name" value="CBM20"/>
    <property type="match status" value="1"/>
</dbReference>
<protein>
    <submittedName>
        <fullName evidence="13">Pyruvate phosphate pep pyruvate binding domain-containing protein</fullName>
    </submittedName>
</protein>
<dbReference type="InterPro" id="IPR013784">
    <property type="entry name" value="Carb-bd-like_fold"/>
</dbReference>
<dbReference type="EMBL" id="JROU02002174">
    <property type="protein sequence ID" value="OEH74001.1"/>
    <property type="molecule type" value="Genomic_DNA"/>
</dbReference>
<evidence type="ECO:0000256" key="1">
    <source>
        <dbReference type="ARBA" id="ARBA00001946"/>
    </source>
</evidence>
<accession>A0A1D3CS35</accession>
<comment type="similarity">
    <text evidence="2">Belongs to the PEP-utilizing enzyme family.</text>
</comment>
<keyword evidence="14" id="KW-1185">Reference proteome</keyword>
<comment type="caution">
    <text evidence="13">The sequence shown here is derived from an EMBL/GenBank/DDBJ whole genome shotgun (WGS) entry which is preliminary data.</text>
</comment>
<dbReference type="InterPro" id="IPR054481">
    <property type="entry name" value="GWD1_pHisD"/>
</dbReference>
<evidence type="ECO:0000256" key="11">
    <source>
        <dbReference type="SAM" id="MobiDB-lite"/>
    </source>
</evidence>
<keyword evidence="10" id="KW-0119">Carbohydrate metabolism</keyword>
<evidence type="ECO:0000256" key="4">
    <source>
        <dbReference type="ARBA" id="ARBA00022679"/>
    </source>
</evidence>
<dbReference type="GO" id="GO:0016301">
    <property type="term" value="F:kinase activity"/>
    <property type="evidence" value="ECO:0007669"/>
    <property type="project" value="UniProtKB-KW"/>
</dbReference>
<evidence type="ECO:0000256" key="8">
    <source>
        <dbReference type="ARBA" id="ARBA00022840"/>
    </source>
</evidence>
<dbReference type="InterPro" id="IPR013783">
    <property type="entry name" value="Ig-like_fold"/>
</dbReference>
<dbReference type="CDD" id="cd05467">
    <property type="entry name" value="CBM20"/>
    <property type="match status" value="1"/>
</dbReference>
<evidence type="ECO:0000256" key="2">
    <source>
        <dbReference type="ARBA" id="ARBA00007837"/>
    </source>
</evidence>
<keyword evidence="4" id="KW-0808">Transferase</keyword>
<dbReference type="PANTHER" id="PTHR47453:SF1">
    <property type="entry name" value="PHOSPHOGLUCAN, WATER DIKINASE, CHLOROPLASTIC"/>
    <property type="match status" value="1"/>
</dbReference>
<feature type="region of interest" description="Disordered" evidence="11">
    <location>
        <begin position="117"/>
        <end position="150"/>
    </location>
</feature>
<dbReference type="Proteomes" id="UP000095192">
    <property type="component" value="Unassembled WGS sequence"/>
</dbReference>
<dbReference type="Gene3D" id="3.30.470.20">
    <property type="entry name" value="ATP-grasp fold, B domain"/>
    <property type="match status" value="1"/>
</dbReference>
<organism evidence="13 14">
    <name type="scientific">Cyclospora cayetanensis</name>
    <dbReference type="NCBI Taxonomy" id="88456"/>
    <lineage>
        <taxon>Eukaryota</taxon>
        <taxon>Sar</taxon>
        <taxon>Alveolata</taxon>
        <taxon>Apicomplexa</taxon>
        <taxon>Conoidasida</taxon>
        <taxon>Coccidia</taxon>
        <taxon>Eucoccidiorida</taxon>
        <taxon>Eimeriorina</taxon>
        <taxon>Eimeriidae</taxon>
        <taxon>Cyclospora</taxon>
    </lineage>
</organism>
<evidence type="ECO:0000259" key="12">
    <source>
        <dbReference type="PROSITE" id="PS51166"/>
    </source>
</evidence>
<keyword evidence="5" id="KW-0479">Metal-binding</keyword>
<dbReference type="Pfam" id="PF01326">
    <property type="entry name" value="PPDK_N"/>
    <property type="match status" value="1"/>
</dbReference>
<dbReference type="VEuPathDB" id="ToxoDB:cyc_04591"/>
<keyword evidence="9" id="KW-0460">Magnesium</keyword>
<dbReference type="Pfam" id="PF00686">
    <property type="entry name" value="CBM_20"/>
    <property type="match status" value="1"/>
</dbReference>
<dbReference type="InterPro" id="IPR013815">
    <property type="entry name" value="ATP_grasp_subdomain_1"/>
</dbReference>
<dbReference type="AlphaFoldDB" id="A0A1D3CS35"/>
<evidence type="ECO:0000256" key="5">
    <source>
        <dbReference type="ARBA" id="ARBA00022723"/>
    </source>
</evidence>
<dbReference type="GO" id="GO:0046872">
    <property type="term" value="F:metal ion binding"/>
    <property type="evidence" value="ECO:0007669"/>
    <property type="project" value="UniProtKB-KW"/>
</dbReference>
<dbReference type="PANTHER" id="PTHR47453">
    <property type="entry name" value="PHOSPHOGLUCAN, WATER DIKINASE, CHLOROPLASTIC"/>
    <property type="match status" value="1"/>
</dbReference>
<feature type="region of interest" description="Disordered" evidence="11">
    <location>
        <begin position="163"/>
        <end position="211"/>
    </location>
</feature>
<dbReference type="InterPro" id="IPR002044">
    <property type="entry name" value="CBM20"/>
</dbReference>
<evidence type="ECO:0000256" key="10">
    <source>
        <dbReference type="ARBA" id="ARBA00023277"/>
    </source>
</evidence>
<evidence type="ECO:0000256" key="6">
    <source>
        <dbReference type="ARBA" id="ARBA00022741"/>
    </source>
</evidence>
<dbReference type="SMART" id="SM01065">
    <property type="entry name" value="CBM_2"/>
    <property type="match status" value="1"/>
</dbReference>
<dbReference type="GO" id="GO:2001070">
    <property type="term" value="F:starch binding"/>
    <property type="evidence" value="ECO:0007669"/>
    <property type="project" value="InterPro"/>
</dbReference>
<feature type="compositionally biased region" description="Low complexity" evidence="11">
    <location>
        <begin position="201"/>
        <end position="210"/>
    </location>
</feature>
<keyword evidence="8" id="KW-0067">ATP-binding</keyword>
<keyword evidence="13" id="KW-0670">Pyruvate</keyword>
<dbReference type="VEuPathDB" id="ToxoDB:LOC34621104"/>
<dbReference type="Gene3D" id="3.30.1490.20">
    <property type="entry name" value="ATP-grasp fold, A domain"/>
    <property type="match status" value="1"/>
</dbReference>
<dbReference type="InParanoid" id="A0A1D3CS35"/>
<dbReference type="SUPFAM" id="SSF56059">
    <property type="entry name" value="Glutathione synthetase ATP-binding domain-like"/>
    <property type="match status" value="1"/>
</dbReference>
<evidence type="ECO:0000313" key="14">
    <source>
        <dbReference type="Proteomes" id="UP000095192"/>
    </source>
</evidence>
<reference evidence="13 14" key="1">
    <citation type="journal article" date="2016" name="BMC Genomics">
        <title>Comparative genomics reveals Cyclospora cayetanensis possesses coccidia-like metabolism and invasion components but unique surface antigens.</title>
        <authorList>
            <person name="Liu S."/>
            <person name="Wang L."/>
            <person name="Zheng H."/>
            <person name="Xu Z."/>
            <person name="Roellig D.M."/>
            <person name="Li N."/>
            <person name="Frace M.A."/>
            <person name="Tang K."/>
            <person name="Arrowood M.J."/>
            <person name="Moss D.M."/>
            <person name="Zhang L."/>
            <person name="Feng Y."/>
            <person name="Xiao L."/>
        </authorList>
    </citation>
    <scope>NUCLEOTIDE SEQUENCE [LARGE SCALE GENOMIC DNA]</scope>
    <source>
        <strain evidence="13 14">CHN_HEN01</strain>
    </source>
</reference>
<sequence>MLVVFECRCGWTVPGQWLAVVGSASQLGAWDVSRAVKLQTSASSFPVWSSGDVWLSEPAGRGGPQGAPDAPVEFKFLVGDLEGSAVIWEQLPCNRRLLQRGFSSGVRYRASFGEEAHEEIPLAPSSPAPAKTQQQQQQHEATWMGRSRESFSSSLKRLASGVDLSPQSVSGGGGGPSSLCAAPEGPPSPSCTQLLGPGGPPAASSPSGTSRALKALAEGNASAPSWGAKLELVKRTVAAAGDGISLARASPEQLVAAIDALCYAGIYTEFVRQGAVSCQEDGRHFRPNRHANLSRDVSVHLELLLQAVGSRGDDLASALRLVIRSIPPALPSFADAFRAAQPLTRIRNIAHRDDIPMDLKNEIKHMIQNKLHRCAGPEDLETTRNLLQRIQADRSRYSVGFVSELETFYGELCAFFNQADLCQRLRELRAGESPRTAEAIDRYLDAKARSDAPGASPTKLLLTLGLATDLRIVLTLQLRDAGQVPEGEMQHTQNKRMAELQLEDAAFVLLSRLVNSFEEQETGFRWTDAIEALYLGARNIEASGVRAEECRAIQRELQSHARGDLEDDEALLLLKATVDRTRRLCQDITDVLLAVFAHRVELLGGLLGVDPLYRAVYAEGRIRSNVVFQLSKVSHVLLRSLRQHLHQQPYDVLVAGCFVGSVAVFETLSAAASALLLNTSQRTSNCSKANTSEDAPYKPLLVCARTASGDEEVAGIDCGGTCAAGVVIGHDIPILSHLGVRARQQRLPFVACQDSTAFDFFCALDGQWVEVAAFPESFSCRTLEAADAATAVEEQRKARLWQKRSSEDEEVVVAPFARSGSFAFGSLVQAARYVESSSQPPQLLPSERIKLASCGAKAATCARLEAAADAALQKDEEPVFRAPKCLCLPFGSMEWALHAEGHHEAFHALLKELDAADFDAEELEKLCSRMQQLILTLPLPNGVHQTVKLFFGPKARLCLRSSANVEDLAGMSAAGLYESVCNVPVCDVTAIQSAVCTVWASLFSRRAVLARKVANIPQREACMAVLFQELLVPELSFILHTGGIDRHPASSDSDFTEASTQDTQPQTPEVYAELAPGLGEILASARMRGSAYRMLVDRETGAYKLLSACSFSNVIMPVIPRSKSYMTLRDNGSVAPATPTLEPEKLLRVKVYDQTADPFASRELRAQAAKQIAAVAVALGEPQDVEGVFTKAGLFIVQARPQA</sequence>
<keyword evidence="7" id="KW-0418">Kinase</keyword>
<feature type="domain" description="CBM20" evidence="12">
    <location>
        <begin position="1"/>
        <end position="114"/>
    </location>
</feature>
<evidence type="ECO:0000256" key="3">
    <source>
        <dbReference type="ARBA" id="ARBA00011738"/>
    </source>
</evidence>
<dbReference type="SUPFAM" id="SSF49452">
    <property type="entry name" value="Starch-binding domain-like"/>
    <property type="match status" value="1"/>
</dbReference>
<dbReference type="Gene3D" id="2.60.40.10">
    <property type="entry name" value="Immunoglobulins"/>
    <property type="match status" value="1"/>
</dbReference>
<evidence type="ECO:0000256" key="7">
    <source>
        <dbReference type="ARBA" id="ARBA00022777"/>
    </source>
</evidence>
<name>A0A1D3CS35_9EIME</name>
<dbReference type="InterPro" id="IPR002192">
    <property type="entry name" value="PPDK_AMP/ATP-bd"/>
</dbReference>